<dbReference type="Proteomes" id="UP000014065">
    <property type="component" value="Unassembled WGS sequence"/>
</dbReference>
<keyword evidence="2" id="KW-1185">Reference proteome</keyword>
<evidence type="ECO:0000313" key="1">
    <source>
        <dbReference type="EMBL" id="EPA05884.1"/>
    </source>
</evidence>
<reference evidence="1 2" key="1">
    <citation type="journal article" date="2012" name="J. Bacteriol.">
        <title>Genome Sequence of "Candidatus Nitrosoarchaeum limnia" BG20, a Low-Salinity Ammonia-Oxidizing Archaeon from the San Francisco Bay Estuary.</title>
        <authorList>
            <person name="Mosier A.C."/>
            <person name="Allen E.E."/>
            <person name="Kim M."/>
            <person name="Ferriera S."/>
            <person name="Francis C.A."/>
        </authorList>
    </citation>
    <scope>NUCLEOTIDE SEQUENCE [LARGE SCALE GENOMIC DNA]</scope>
    <source>
        <strain evidence="1 2">BG20</strain>
    </source>
</reference>
<evidence type="ECO:0000313" key="2">
    <source>
        <dbReference type="Proteomes" id="UP000014065"/>
    </source>
</evidence>
<dbReference type="EMBL" id="AHJG01000128">
    <property type="protein sequence ID" value="EPA05884.1"/>
    <property type="molecule type" value="Genomic_DNA"/>
</dbReference>
<accession>S2EU98</accession>
<protein>
    <submittedName>
        <fullName evidence="1">Uncharacterized protein</fullName>
    </submittedName>
</protein>
<proteinExistence type="predicted"/>
<comment type="caution">
    <text evidence="1">The sequence shown here is derived from an EMBL/GenBank/DDBJ whole genome shotgun (WGS) entry which is preliminary data.</text>
</comment>
<dbReference type="AlphaFoldDB" id="S2EU98"/>
<feature type="non-terminal residue" evidence="1">
    <location>
        <position position="1"/>
    </location>
</feature>
<name>S2EU98_9ARCH</name>
<dbReference type="PROSITE" id="PS51274">
    <property type="entry name" value="GATASE_COBBQ"/>
    <property type="match status" value="1"/>
</dbReference>
<gene>
    <name evidence="1" type="ORF">BG20_I2349</name>
</gene>
<sequence length="59" mass="6688">PVPLPKHVKIKIKKPTTTIAIALDGSFNFYYSDNLNALRREGANLKFFSPINNKKTSRI</sequence>
<organism evidence="1 2">
    <name type="scientific">Candidatus Nitrosarchaeum limnium BG20</name>
    <dbReference type="NCBI Taxonomy" id="859192"/>
    <lineage>
        <taxon>Archaea</taxon>
        <taxon>Nitrososphaerota</taxon>
        <taxon>Nitrososphaeria</taxon>
        <taxon>Nitrosopumilales</taxon>
        <taxon>Nitrosopumilaceae</taxon>
        <taxon>Nitrosarchaeum</taxon>
    </lineage>
</organism>